<dbReference type="SUPFAM" id="SSF53850">
    <property type="entry name" value="Periplasmic binding protein-like II"/>
    <property type="match status" value="1"/>
</dbReference>
<protein>
    <submittedName>
        <fullName evidence="1">PhnD/SsuA/transferrin family substrate-binding protein</fullName>
    </submittedName>
</protein>
<dbReference type="EMBL" id="JAJUWU010000021">
    <property type="protein sequence ID" value="MCE7030124.1"/>
    <property type="molecule type" value="Genomic_DNA"/>
</dbReference>
<organism evidence="1 2">
    <name type="scientific">Jiella avicenniae</name>
    <dbReference type="NCBI Taxonomy" id="2907202"/>
    <lineage>
        <taxon>Bacteria</taxon>
        <taxon>Pseudomonadati</taxon>
        <taxon>Pseudomonadota</taxon>
        <taxon>Alphaproteobacteria</taxon>
        <taxon>Hyphomicrobiales</taxon>
        <taxon>Aurantimonadaceae</taxon>
        <taxon>Jiella</taxon>
    </lineage>
</organism>
<keyword evidence="2" id="KW-1185">Reference proteome</keyword>
<reference evidence="1" key="1">
    <citation type="submission" date="2022-01" db="EMBL/GenBank/DDBJ databases">
        <title>Jiella avicenniae sp. nov., a novel endophytic bacterium isolated from bark of Avicennia marina.</title>
        <authorList>
            <person name="Tuo L."/>
        </authorList>
    </citation>
    <scope>NUCLEOTIDE SEQUENCE</scope>
    <source>
        <strain evidence="1">CBK1P-4</strain>
    </source>
</reference>
<sequence>MTRIASLGMYDMPWLHAANDAVWAGLAARLRDAGMADVPETLDRTQPLAEIWHDPALLFAQTCGYPLVTALKDVVTPIAAPVYSVPGCAGASHCSVIVVATGSSFETLADLRGRRAAINGRDSNSGMNLFRHAVVPLARGGRFFGEVVITGGHLASLDHVATGKAEVAAIDCVTFGLVRRHRPELVEGVRVIGETAKSPALPFVTRGSASRDEIGMLFSVLRETIADPDLASAVEALGLSGVASVSVGDYAVVLGSEREAVAAGYPILR</sequence>
<comment type="caution">
    <text evidence="1">The sequence shown here is derived from an EMBL/GenBank/DDBJ whole genome shotgun (WGS) entry which is preliminary data.</text>
</comment>
<accession>A0A9X1P5D1</accession>
<evidence type="ECO:0000313" key="1">
    <source>
        <dbReference type="EMBL" id="MCE7030124.1"/>
    </source>
</evidence>
<dbReference type="PANTHER" id="PTHR35841:SF1">
    <property type="entry name" value="PHOSPHONATES-BINDING PERIPLASMIC PROTEIN"/>
    <property type="match status" value="1"/>
</dbReference>
<proteinExistence type="predicted"/>
<dbReference type="Gene3D" id="3.40.190.10">
    <property type="entry name" value="Periplasmic binding protein-like II"/>
    <property type="match status" value="1"/>
</dbReference>
<dbReference type="RefSeq" id="WP_233721204.1">
    <property type="nucleotide sequence ID" value="NZ_JAJUWU010000021.1"/>
</dbReference>
<dbReference type="PANTHER" id="PTHR35841">
    <property type="entry name" value="PHOSPHONATES-BINDING PERIPLASMIC PROTEIN"/>
    <property type="match status" value="1"/>
</dbReference>
<dbReference type="Pfam" id="PF12974">
    <property type="entry name" value="Phosphonate-bd"/>
    <property type="match status" value="1"/>
</dbReference>
<name>A0A9X1P5D1_9HYPH</name>
<dbReference type="Proteomes" id="UP001139035">
    <property type="component" value="Unassembled WGS sequence"/>
</dbReference>
<dbReference type="AlphaFoldDB" id="A0A9X1P5D1"/>
<gene>
    <name evidence="1" type="ORF">LZD57_19210</name>
</gene>
<evidence type="ECO:0000313" key="2">
    <source>
        <dbReference type="Proteomes" id="UP001139035"/>
    </source>
</evidence>